<keyword evidence="2" id="KW-1185">Reference proteome</keyword>
<sequence>MLRQQQFHGVSNNAGAALRLNPVGGHKDSLCLIDVFQQRFPDLLTDSQSSLFSLW</sequence>
<evidence type="ECO:0000313" key="2">
    <source>
        <dbReference type="Proteomes" id="UP000187735"/>
    </source>
</evidence>
<dbReference type="EMBL" id="CP017641">
    <property type="protein sequence ID" value="APZ93241.1"/>
    <property type="molecule type" value="Genomic_DNA"/>
</dbReference>
<proteinExistence type="predicted"/>
<protein>
    <submittedName>
        <fullName evidence="1">Uncharacterized protein</fullName>
    </submittedName>
</protein>
<organism evidence="1 2">
    <name type="scientific">Fuerstiella marisgermanici</name>
    <dbReference type="NCBI Taxonomy" id="1891926"/>
    <lineage>
        <taxon>Bacteria</taxon>
        <taxon>Pseudomonadati</taxon>
        <taxon>Planctomycetota</taxon>
        <taxon>Planctomycetia</taxon>
        <taxon>Planctomycetales</taxon>
        <taxon>Planctomycetaceae</taxon>
        <taxon>Fuerstiella</taxon>
    </lineage>
</organism>
<dbReference type="Proteomes" id="UP000187735">
    <property type="component" value="Chromosome"/>
</dbReference>
<dbReference type="AlphaFoldDB" id="A0A1P8WGP2"/>
<dbReference type="RefSeq" id="WP_158520985.1">
    <property type="nucleotide sequence ID" value="NZ_CP017641.1"/>
</dbReference>
<dbReference type="KEGG" id="fmr:Fuma_02858"/>
<accession>A0A1P8WGP2</accession>
<gene>
    <name evidence="1" type="ORF">Fuma_02858</name>
</gene>
<evidence type="ECO:0000313" key="1">
    <source>
        <dbReference type="EMBL" id="APZ93241.1"/>
    </source>
</evidence>
<name>A0A1P8WGP2_9PLAN</name>
<reference evidence="1 2" key="1">
    <citation type="journal article" date="2016" name="Front. Microbiol.">
        <title>Fuerstia marisgermanicae gen. nov., sp. nov., an Unusual Member of the Phylum Planctomycetes from the German Wadden Sea.</title>
        <authorList>
            <person name="Kohn T."/>
            <person name="Heuer A."/>
            <person name="Jogler M."/>
            <person name="Vollmers J."/>
            <person name="Boedeker C."/>
            <person name="Bunk B."/>
            <person name="Rast P."/>
            <person name="Borchert D."/>
            <person name="Glockner I."/>
            <person name="Freese H.M."/>
            <person name="Klenk H.P."/>
            <person name="Overmann J."/>
            <person name="Kaster A.K."/>
            <person name="Rohde M."/>
            <person name="Wiegand S."/>
            <person name="Jogler C."/>
        </authorList>
    </citation>
    <scope>NUCLEOTIDE SEQUENCE [LARGE SCALE GENOMIC DNA]</scope>
    <source>
        <strain evidence="1 2">NH11</strain>
    </source>
</reference>